<keyword evidence="2" id="KW-0472">Membrane</keyword>
<protein>
    <recommendedName>
        <fullName evidence="5">Collagen triple helix repeat-containing protein</fullName>
    </recommendedName>
</protein>
<reference evidence="3 4" key="1">
    <citation type="submission" date="2016-10" db="EMBL/GenBank/DDBJ databases">
        <authorList>
            <person name="de Groot N.N."/>
        </authorList>
    </citation>
    <scope>NUCLEOTIDE SEQUENCE [LARGE SCALE GENOMIC DNA]</scope>
    <source>
        <strain evidence="3 4">DSM 44637</strain>
    </source>
</reference>
<feature type="region of interest" description="Disordered" evidence="1">
    <location>
        <begin position="139"/>
        <end position="160"/>
    </location>
</feature>
<dbReference type="Proteomes" id="UP000199137">
    <property type="component" value="Unassembled WGS sequence"/>
</dbReference>
<evidence type="ECO:0000313" key="3">
    <source>
        <dbReference type="EMBL" id="SFO59493.1"/>
    </source>
</evidence>
<evidence type="ECO:0008006" key="5">
    <source>
        <dbReference type="Google" id="ProtNLM"/>
    </source>
</evidence>
<keyword evidence="2" id="KW-1133">Transmembrane helix</keyword>
<keyword evidence="2" id="KW-0812">Transmembrane</keyword>
<dbReference type="AlphaFoldDB" id="A0A1I5IG18"/>
<feature type="region of interest" description="Disordered" evidence="1">
    <location>
        <begin position="210"/>
        <end position="243"/>
    </location>
</feature>
<evidence type="ECO:0000256" key="2">
    <source>
        <dbReference type="SAM" id="Phobius"/>
    </source>
</evidence>
<organism evidence="3 4">
    <name type="scientific">Amycolatopsis rubida</name>
    <dbReference type="NCBI Taxonomy" id="112413"/>
    <lineage>
        <taxon>Bacteria</taxon>
        <taxon>Bacillati</taxon>
        <taxon>Actinomycetota</taxon>
        <taxon>Actinomycetes</taxon>
        <taxon>Pseudonocardiales</taxon>
        <taxon>Pseudonocardiaceae</taxon>
        <taxon>Amycolatopsis</taxon>
    </lineage>
</organism>
<dbReference type="RefSeq" id="WP_093573029.1">
    <property type="nucleotide sequence ID" value="NZ_FOWC01000002.1"/>
</dbReference>
<feature type="transmembrane region" description="Helical" evidence="2">
    <location>
        <begin position="25"/>
        <end position="46"/>
    </location>
</feature>
<name>A0A1I5IG18_9PSEU</name>
<dbReference type="EMBL" id="FOWC01000002">
    <property type="protein sequence ID" value="SFO59493.1"/>
    <property type="molecule type" value="Genomic_DNA"/>
</dbReference>
<sequence>MTGEIDRTIVQPAADKSRDRRAHRLLWLGALLALGGVAWLAVQLFGQGSEIASLQRTSDARGADVSRLAEQVKGLGGTPVVQPPAAPTPAPAAVDATTLRQTARQAVEDYCATRNQCRGTDGASPDFDALTNAVLAKIPVPKDGTDGQNGQNGRDAPLPDYPALVASAVASYCDAHDQCRGEQGTPGVNGANGKDGPACPDGFELRDAVITSPDGTTYQGKACVDPNSGSTPPSTDPPPTTGG</sequence>
<accession>A0A1I5IG18</accession>
<feature type="compositionally biased region" description="Pro residues" evidence="1">
    <location>
        <begin position="234"/>
        <end position="243"/>
    </location>
</feature>
<evidence type="ECO:0000256" key="1">
    <source>
        <dbReference type="SAM" id="MobiDB-lite"/>
    </source>
</evidence>
<evidence type="ECO:0000313" key="4">
    <source>
        <dbReference type="Proteomes" id="UP000199137"/>
    </source>
</evidence>
<proteinExistence type="predicted"/>
<dbReference type="STRING" id="112413.SAMN05421854_102450"/>
<dbReference type="OrthoDB" id="10019459at2"/>
<gene>
    <name evidence="3" type="ORF">SAMN05421854_102450</name>
</gene>